<feature type="signal peptide" evidence="2">
    <location>
        <begin position="1"/>
        <end position="19"/>
    </location>
</feature>
<dbReference type="Pfam" id="PF00079">
    <property type="entry name" value="Serpin"/>
    <property type="match status" value="1"/>
</dbReference>
<gene>
    <name evidence="4" type="ORF">IRJ41_001553</name>
</gene>
<evidence type="ECO:0000313" key="4">
    <source>
        <dbReference type="EMBL" id="KAI7799379.1"/>
    </source>
</evidence>
<dbReference type="PANTHER" id="PTHR11461:SF191">
    <property type="entry name" value="PROTEIN Z-DEPENDENT PROTEASE INHIBITOR"/>
    <property type="match status" value="1"/>
</dbReference>
<feature type="chain" id="PRO_5040866682" evidence="2">
    <location>
        <begin position="20"/>
        <end position="383"/>
    </location>
</feature>
<dbReference type="GO" id="GO:0007596">
    <property type="term" value="P:blood coagulation"/>
    <property type="evidence" value="ECO:0007669"/>
    <property type="project" value="InterPro"/>
</dbReference>
<evidence type="ECO:0000313" key="5">
    <source>
        <dbReference type="Proteomes" id="UP001059041"/>
    </source>
</evidence>
<dbReference type="OrthoDB" id="10063692at2759"/>
<evidence type="ECO:0000256" key="1">
    <source>
        <dbReference type="RuleBase" id="RU000411"/>
    </source>
</evidence>
<reference evidence="4" key="1">
    <citation type="submission" date="2021-02" db="EMBL/GenBank/DDBJ databases">
        <title>Comparative genomics reveals that relaxation of natural selection precedes convergent phenotypic evolution of cavefish.</title>
        <authorList>
            <person name="Peng Z."/>
        </authorList>
    </citation>
    <scope>NUCLEOTIDE SEQUENCE</scope>
    <source>
        <tissue evidence="4">Muscle</tissue>
    </source>
</reference>
<dbReference type="PANTHER" id="PTHR11461">
    <property type="entry name" value="SERINE PROTEASE INHIBITOR, SERPIN"/>
    <property type="match status" value="1"/>
</dbReference>
<dbReference type="SMART" id="SM00093">
    <property type="entry name" value="SERPIN"/>
    <property type="match status" value="1"/>
</dbReference>
<dbReference type="InterPro" id="IPR023796">
    <property type="entry name" value="Serpin_dom"/>
</dbReference>
<dbReference type="InterPro" id="IPR042178">
    <property type="entry name" value="Serpin_sf_1"/>
</dbReference>
<dbReference type="GO" id="GO:0004867">
    <property type="term" value="F:serine-type endopeptidase inhibitor activity"/>
    <property type="evidence" value="ECO:0007669"/>
    <property type="project" value="InterPro"/>
</dbReference>
<accession>A0A9W7TM70</accession>
<comment type="similarity">
    <text evidence="1">Belongs to the serpin family.</text>
</comment>
<dbReference type="InterPro" id="IPR000215">
    <property type="entry name" value="Serpin_fam"/>
</dbReference>
<keyword evidence="2" id="KW-0732">Signal</keyword>
<dbReference type="GO" id="GO:0005615">
    <property type="term" value="C:extracellular space"/>
    <property type="evidence" value="ECO:0007669"/>
    <property type="project" value="InterPro"/>
</dbReference>
<dbReference type="Gene3D" id="3.30.497.10">
    <property type="entry name" value="Antithrombin, subunit I, domain 2"/>
    <property type="match status" value="1"/>
</dbReference>
<feature type="domain" description="Serpin" evidence="3">
    <location>
        <begin position="36"/>
        <end position="380"/>
    </location>
</feature>
<dbReference type="PROSITE" id="PS00284">
    <property type="entry name" value="SERPIN"/>
    <property type="match status" value="1"/>
</dbReference>
<dbReference type="InterPro" id="IPR036186">
    <property type="entry name" value="Serpin_sf"/>
</dbReference>
<sequence>MGIISLLISSSLLAVCVLGQTTGIEELATKNADFATRLYSTASSTSDDNVVVSTFGVTLALATLAVGAGGTSRSELLQGIGVASVEKDREILLQQLRETTAQIQATGLFTSQQIEADAGFSTRVKQFYDANVQNVNYANGVMAKGSINDYVRGRTGGKVSDMVESVDPQTMAMLISAAYFTGQWQQPFNASNTQEERFYVNKYTIVQVPMMFRSDKYYLAYDPTLKVGILKLPCEEGMAMLVLLPNEDVDYTHIEESITGHVFRGWVAKLKKTKLEVQLPRFSLKQSNSLKMSLASLGIKEIFESNADLSGISSAEGLKLSEVVQKVAVDVDETGGSSGYASNNFFTTLPPRLTFNRPFIFIVYHEATKCIFYIGRVVDPTKN</sequence>
<dbReference type="InterPro" id="IPR033835">
    <property type="entry name" value="PZI_serpin_dom"/>
</dbReference>
<dbReference type="SUPFAM" id="SSF56574">
    <property type="entry name" value="Serpins"/>
    <property type="match status" value="1"/>
</dbReference>
<dbReference type="CDD" id="cd02055">
    <property type="entry name" value="serpinA10_PZI"/>
    <property type="match status" value="1"/>
</dbReference>
<dbReference type="Proteomes" id="UP001059041">
    <property type="component" value="Linkage Group LG15"/>
</dbReference>
<dbReference type="Gene3D" id="2.30.39.10">
    <property type="entry name" value="Alpha-1-antitrypsin, domain 1"/>
    <property type="match status" value="1"/>
</dbReference>
<dbReference type="AlphaFoldDB" id="A0A9W7TM70"/>
<evidence type="ECO:0000256" key="2">
    <source>
        <dbReference type="SAM" id="SignalP"/>
    </source>
</evidence>
<dbReference type="EMBL" id="JAFHDT010000015">
    <property type="protein sequence ID" value="KAI7799379.1"/>
    <property type="molecule type" value="Genomic_DNA"/>
</dbReference>
<protein>
    <submittedName>
        <fullName evidence="4">Protein Z-dependent protease inhibitor</fullName>
    </submittedName>
</protein>
<name>A0A9W7TM70_TRIRA</name>
<keyword evidence="5" id="KW-1185">Reference proteome</keyword>
<dbReference type="InterPro" id="IPR023795">
    <property type="entry name" value="Serpin_CS"/>
</dbReference>
<dbReference type="InterPro" id="IPR042185">
    <property type="entry name" value="Serpin_sf_2"/>
</dbReference>
<organism evidence="4 5">
    <name type="scientific">Triplophysa rosa</name>
    <name type="common">Cave loach</name>
    <dbReference type="NCBI Taxonomy" id="992332"/>
    <lineage>
        <taxon>Eukaryota</taxon>
        <taxon>Metazoa</taxon>
        <taxon>Chordata</taxon>
        <taxon>Craniata</taxon>
        <taxon>Vertebrata</taxon>
        <taxon>Euteleostomi</taxon>
        <taxon>Actinopterygii</taxon>
        <taxon>Neopterygii</taxon>
        <taxon>Teleostei</taxon>
        <taxon>Ostariophysi</taxon>
        <taxon>Cypriniformes</taxon>
        <taxon>Nemacheilidae</taxon>
        <taxon>Triplophysa</taxon>
    </lineage>
</organism>
<evidence type="ECO:0000259" key="3">
    <source>
        <dbReference type="SMART" id="SM00093"/>
    </source>
</evidence>
<proteinExistence type="inferred from homology"/>
<comment type="caution">
    <text evidence="4">The sequence shown here is derived from an EMBL/GenBank/DDBJ whole genome shotgun (WGS) entry which is preliminary data.</text>
</comment>